<dbReference type="CTD" id="36338212"/>
<gene>
    <name evidence="2" type="ORF">EGR_02497</name>
</gene>
<feature type="chain" id="PRO_5004882284" description="Secreted protein" evidence="1">
    <location>
        <begin position="23"/>
        <end position="185"/>
    </location>
</feature>
<keyword evidence="1" id="KW-0732">Signal</keyword>
<evidence type="ECO:0008006" key="4">
    <source>
        <dbReference type="Google" id="ProtNLM"/>
    </source>
</evidence>
<evidence type="ECO:0000313" key="2">
    <source>
        <dbReference type="EMBL" id="EUB62701.1"/>
    </source>
</evidence>
<dbReference type="RefSeq" id="XP_024353897.1">
    <property type="nucleotide sequence ID" value="XM_024491746.1"/>
</dbReference>
<dbReference type="Proteomes" id="UP000019149">
    <property type="component" value="Unassembled WGS sequence"/>
</dbReference>
<reference evidence="2 3" key="1">
    <citation type="journal article" date="2013" name="Nat. Genet.">
        <title>The genome of the hydatid tapeworm Echinococcus granulosus.</title>
        <authorList>
            <person name="Zheng H."/>
            <person name="Zhang W."/>
            <person name="Zhang L."/>
            <person name="Zhang Z."/>
            <person name="Li J."/>
            <person name="Lu G."/>
            <person name="Zhu Y."/>
            <person name="Wang Y."/>
            <person name="Huang Y."/>
            <person name="Liu J."/>
            <person name="Kang H."/>
            <person name="Chen J."/>
            <person name="Wang L."/>
            <person name="Chen A."/>
            <person name="Yu S."/>
            <person name="Gao Z."/>
            <person name="Jin L."/>
            <person name="Gu W."/>
            <person name="Wang Z."/>
            <person name="Zhao L."/>
            <person name="Shi B."/>
            <person name="Wen H."/>
            <person name="Lin R."/>
            <person name="Jones M.K."/>
            <person name="Brejova B."/>
            <person name="Vinar T."/>
            <person name="Zhao G."/>
            <person name="McManus D.P."/>
            <person name="Chen Z."/>
            <person name="Zhou Y."/>
            <person name="Wang S."/>
        </authorList>
    </citation>
    <scope>NUCLEOTIDE SEQUENCE [LARGE SCALE GENOMIC DNA]</scope>
</reference>
<name>W6UPI4_ECHGR</name>
<organism evidence="2 3">
    <name type="scientific">Echinococcus granulosus</name>
    <name type="common">Hydatid tapeworm</name>
    <dbReference type="NCBI Taxonomy" id="6210"/>
    <lineage>
        <taxon>Eukaryota</taxon>
        <taxon>Metazoa</taxon>
        <taxon>Spiralia</taxon>
        <taxon>Lophotrochozoa</taxon>
        <taxon>Platyhelminthes</taxon>
        <taxon>Cestoda</taxon>
        <taxon>Eucestoda</taxon>
        <taxon>Cyclophyllidea</taxon>
        <taxon>Taeniidae</taxon>
        <taxon>Echinococcus</taxon>
        <taxon>Echinococcus granulosus group</taxon>
    </lineage>
</organism>
<dbReference type="AlphaFoldDB" id="W6UPI4"/>
<protein>
    <recommendedName>
        <fullName evidence="4">Secreted protein</fullName>
    </recommendedName>
</protein>
<dbReference type="EMBL" id="APAU02000011">
    <property type="protein sequence ID" value="EUB62701.1"/>
    <property type="molecule type" value="Genomic_DNA"/>
</dbReference>
<accession>W6UPI4</accession>
<keyword evidence="3" id="KW-1185">Reference proteome</keyword>
<sequence>MDLLSAALSFLVLLSASSLCLACVAFRSSDIGLPPPRLHHGCRRWFKIVESMPTIEISSVMPPSASQNARQLGRALLISGSGGDDLCGVQFVRFAWAALSFGTFFFHLPPTATQRQMSQSVTGVHEPPNVAGTQLVVAMAVGIKLHQTRAQTRLLQVLLTRGVAAAKTGSTVLGLGGLCFSLLDT</sequence>
<dbReference type="KEGG" id="egl:EGR_02497"/>
<comment type="caution">
    <text evidence="2">The sequence shown here is derived from an EMBL/GenBank/DDBJ whole genome shotgun (WGS) entry which is preliminary data.</text>
</comment>
<proteinExistence type="predicted"/>
<feature type="signal peptide" evidence="1">
    <location>
        <begin position="1"/>
        <end position="22"/>
    </location>
</feature>
<dbReference type="GeneID" id="36338212"/>
<evidence type="ECO:0000256" key="1">
    <source>
        <dbReference type="SAM" id="SignalP"/>
    </source>
</evidence>
<evidence type="ECO:0000313" key="3">
    <source>
        <dbReference type="Proteomes" id="UP000019149"/>
    </source>
</evidence>